<accession>A0ABD0SWW0</accession>
<organism evidence="2 3">
    <name type="scientific">Loxostege sticticalis</name>
    <name type="common">Beet webworm moth</name>
    <dbReference type="NCBI Taxonomy" id="481309"/>
    <lineage>
        <taxon>Eukaryota</taxon>
        <taxon>Metazoa</taxon>
        <taxon>Ecdysozoa</taxon>
        <taxon>Arthropoda</taxon>
        <taxon>Hexapoda</taxon>
        <taxon>Insecta</taxon>
        <taxon>Pterygota</taxon>
        <taxon>Neoptera</taxon>
        <taxon>Endopterygota</taxon>
        <taxon>Lepidoptera</taxon>
        <taxon>Glossata</taxon>
        <taxon>Ditrysia</taxon>
        <taxon>Pyraloidea</taxon>
        <taxon>Crambidae</taxon>
        <taxon>Pyraustinae</taxon>
        <taxon>Loxostege</taxon>
    </lineage>
</organism>
<gene>
    <name evidence="2" type="ORF">ABMA28_002450</name>
</gene>
<proteinExistence type="predicted"/>
<evidence type="ECO:0000313" key="2">
    <source>
        <dbReference type="EMBL" id="KAL0830239.1"/>
    </source>
</evidence>
<evidence type="ECO:0000313" key="3">
    <source>
        <dbReference type="Proteomes" id="UP001549921"/>
    </source>
</evidence>
<evidence type="ECO:0000256" key="1">
    <source>
        <dbReference type="SAM" id="MobiDB-lite"/>
    </source>
</evidence>
<dbReference type="EMBL" id="JBEDNZ010000013">
    <property type="protein sequence ID" value="KAL0830239.1"/>
    <property type="molecule type" value="Genomic_DNA"/>
</dbReference>
<protein>
    <submittedName>
        <fullName evidence="2">Uncharacterized protein</fullName>
    </submittedName>
</protein>
<name>A0ABD0SWW0_LOXSC</name>
<sequence>MTRLQGLPTPKVFLPIVPPQRITILVTRIKDLLARINEAIKTCPWTFRRDIKKEVFNSTNEIEDLLMVNPSIAPPTISLIKYTFSTMLRSPVRKTNTPNTSQSQLSHLRQS</sequence>
<dbReference type="Proteomes" id="UP001549921">
    <property type="component" value="Unassembled WGS sequence"/>
</dbReference>
<comment type="caution">
    <text evidence="2">The sequence shown here is derived from an EMBL/GenBank/DDBJ whole genome shotgun (WGS) entry which is preliminary data.</text>
</comment>
<feature type="region of interest" description="Disordered" evidence="1">
    <location>
        <begin position="91"/>
        <end position="111"/>
    </location>
</feature>
<dbReference type="AlphaFoldDB" id="A0ABD0SWW0"/>
<reference evidence="2 3" key="1">
    <citation type="submission" date="2024-06" db="EMBL/GenBank/DDBJ databases">
        <title>A chromosome-level genome assembly of beet webworm, Loxostege sticticalis.</title>
        <authorList>
            <person name="Zhang Y."/>
        </authorList>
    </citation>
    <scope>NUCLEOTIDE SEQUENCE [LARGE SCALE GENOMIC DNA]</scope>
    <source>
        <strain evidence="2">AQ028</strain>
        <tissue evidence="2">Male pupae</tissue>
    </source>
</reference>